<feature type="non-terminal residue" evidence="1">
    <location>
        <position position="1"/>
    </location>
</feature>
<reference evidence="1" key="1">
    <citation type="submission" date="2022-03" db="EMBL/GenBank/DDBJ databases">
        <authorList>
            <person name="Martin C."/>
        </authorList>
    </citation>
    <scope>NUCLEOTIDE SEQUENCE</scope>
</reference>
<dbReference type="Proteomes" id="UP000749559">
    <property type="component" value="Unassembled WGS sequence"/>
</dbReference>
<proteinExistence type="predicted"/>
<name>A0A8J1XLD7_OWEFU</name>
<protein>
    <submittedName>
        <fullName evidence="1">Uncharacterized protein</fullName>
    </submittedName>
</protein>
<dbReference type="EMBL" id="CAIIXF020000002">
    <property type="protein sequence ID" value="CAH1777153.1"/>
    <property type="molecule type" value="Genomic_DNA"/>
</dbReference>
<sequence>NSLSISIKFSNNDSNSIGIDYVAIPKYFKSFKYFYKGPQCMHYYSTLNHNTVRGVITSPNLLTYKGISVDVAKLPGHSLTMTVKLWKDCGCCHLVISSDCNIKETISNAGVTSITPIPANSTCNQLKIQSNVTCAKGMYPIFFLMNVYVVWYQYPMESIKPGIIYNNVLLNLLCGSLRELMELINDNVIMDNDIVLQVIGWLNSCSPTAPRHSYKEPLEWGSVAPMSLTNLIVVCLNVWPRRKVKLQSLTRVASICLLFYDSDALSYITIVEEYRHFVFYFISLAIVWFRKKIGF</sequence>
<comment type="caution">
    <text evidence="1">The sequence shown here is derived from an EMBL/GenBank/DDBJ whole genome shotgun (WGS) entry which is preliminary data.</text>
</comment>
<organism evidence="1 2">
    <name type="scientific">Owenia fusiformis</name>
    <name type="common">Polychaete worm</name>
    <dbReference type="NCBI Taxonomy" id="6347"/>
    <lineage>
        <taxon>Eukaryota</taxon>
        <taxon>Metazoa</taxon>
        <taxon>Spiralia</taxon>
        <taxon>Lophotrochozoa</taxon>
        <taxon>Annelida</taxon>
        <taxon>Polychaeta</taxon>
        <taxon>Sedentaria</taxon>
        <taxon>Canalipalpata</taxon>
        <taxon>Sabellida</taxon>
        <taxon>Oweniida</taxon>
        <taxon>Oweniidae</taxon>
        <taxon>Owenia</taxon>
    </lineage>
</organism>
<gene>
    <name evidence="1" type="ORF">OFUS_LOCUS4231</name>
</gene>
<evidence type="ECO:0000313" key="2">
    <source>
        <dbReference type="Proteomes" id="UP000749559"/>
    </source>
</evidence>
<accession>A0A8J1XLD7</accession>
<dbReference type="AlphaFoldDB" id="A0A8J1XLD7"/>
<keyword evidence="2" id="KW-1185">Reference proteome</keyword>
<evidence type="ECO:0000313" key="1">
    <source>
        <dbReference type="EMBL" id="CAH1777153.1"/>
    </source>
</evidence>